<dbReference type="SUPFAM" id="SSF52540">
    <property type="entry name" value="P-loop containing nucleoside triphosphate hydrolases"/>
    <property type="match status" value="1"/>
</dbReference>
<evidence type="ECO:0000256" key="3">
    <source>
        <dbReference type="ARBA" id="ARBA00022741"/>
    </source>
</evidence>
<feature type="domain" description="Zeta toxin" evidence="7">
    <location>
        <begin position="31"/>
        <end position="220"/>
    </location>
</feature>
<dbReference type="EMBL" id="JBHSFK010000040">
    <property type="protein sequence ID" value="MFC4506076.1"/>
    <property type="molecule type" value="Genomic_DNA"/>
</dbReference>
<evidence type="ECO:0000259" key="7">
    <source>
        <dbReference type="Pfam" id="PF06414"/>
    </source>
</evidence>
<sequence length="618" mass="68252">MKDADVIPVVLTEDQHAEILASQILPAWTKDAVPQQRPVVVLVAGPPGGGKSTLCELLLAVLDQRGGAVLVGRDLYKTAHPEYAALLHRDERTAGVRVRPDVLRWQAEVEEYVRRKQFDAVVETPLADPEEARAATLAYRAAGYRVEVVVLASAQAVTQLSVLDRFLASEDGTGRYVSWDNLDRCVHGLPRSIAVIEAEQLADRLMVVRRDLDVLFDNELTEDGVWRSSAGAHQTHAAELARPWTAPETWRFRHQIAGVEQQLHPLVSTPERRLAVAGGLERACALAEPVRRIAQPLTVPPGVDYHRLSADEHSFIFNELIVPMYLGDITAQDQPVALYVMGPQGAGKTRTSHTLRRALRRRRPTRIEGGMFKAAHPDYRQLLAEQPRTASARIRADYRAWQEQAEAYVRQRRGDLLIEIAPDSVGHFLDGARRHHRAGYRVELIVLGVRAADSRLGTATRCAEVARVGGTPRFTSAAAHGVSFNVVADAVRAAEQEPHTVSSVSVIRRDLTAVYRNERTSGGAWVRPPRAGHALVGEQYRPYTLTEAAQFLTALQSVQGELPQYRSDLVEIAALAWPLMPAHLQPRTLASTITRAALPVPVQQGPGYWPLSSWDRAA</sequence>
<evidence type="ECO:0000256" key="5">
    <source>
        <dbReference type="ARBA" id="ARBA00032897"/>
    </source>
</evidence>
<gene>
    <name evidence="8" type="ORF">ACFPIH_42665</name>
</gene>
<evidence type="ECO:0000313" key="9">
    <source>
        <dbReference type="Proteomes" id="UP001595839"/>
    </source>
</evidence>
<keyword evidence="3" id="KW-0547">Nucleotide-binding</keyword>
<keyword evidence="9" id="KW-1185">Reference proteome</keyword>
<dbReference type="EC" id="2.7.1.176" evidence="2"/>
<proteinExistence type="inferred from homology"/>
<dbReference type="Proteomes" id="UP001595839">
    <property type="component" value="Unassembled WGS sequence"/>
</dbReference>
<protein>
    <recommendedName>
        <fullName evidence="5">UDP-N-acetylglucosamine kinase</fullName>
        <ecNumber evidence="2">2.7.1.176</ecNumber>
    </recommendedName>
    <alternativeName>
        <fullName evidence="5">UDP-N-acetylglucosamine kinase</fullName>
    </alternativeName>
</protein>
<accession>A0ABV9B6G7</accession>
<organism evidence="8 9">
    <name type="scientific">Streptomyces vulcanius</name>
    <dbReference type="NCBI Taxonomy" id="1441876"/>
    <lineage>
        <taxon>Bacteria</taxon>
        <taxon>Bacillati</taxon>
        <taxon>Actinomycetota</taxon>
        <taxon>Actinomycetes</taxon>
        <taxon>Kitasatosporales</taxon>
        <taxon>Streptomycetaceae</taxon>
        <taxon>Streptomyces</taxon>
    </lineage>
</organism>
<evidence type="ECO:0000256" key="2">
    <source>
        <dbReference type="ARBA" id="ARBA00011963"/>
    </source>
</evidence>
<comment type="caution">
    <text evidence="8">The sequence shown here is derived from an EMBL/GenBank/DDBJ whole genome shotgun (WGS) entry which is preliminary data.</text>
</comment>
<comment type="catalytic activity">
    <reaction evidence="6">
        <text>UDP-N-acetyl-alpha-D-glucosamine + ATP = UDP-N-acetyl-alpha-D-glucosamine 3'-phosphate + ADP + H(+)</text>
        <dbReference type="Rhea" id="RHEA:32671"/>
        <dbReference type="ChEBI" id="CHEBI:15378"/>
        <dbReference type="ChEBI" id="CHEBI:30616"/>
        <dbReference type="ChEBI" id="CHEBI:57705"/>
        <dbReference type="ChEBI" id="CHEBI:64353"/>
        <dbReference type="ChEBI" id="CHEBI:456216"/>
        <dbReference type="EC" id="2.7.1.176"/>
    </reaction>
</comment>
<dbReference type="InterPro" id="IPR010488">
    <property type="entry name" value="Zeta_toxin_domain"/>
</dbReference>
<name>A0ABV9B6G7_9ACTN</name>
<feature type="domain" description="Zeta toxin" evidence="7">
    <location>
        <begin position="330"/>
        <end position="519"/>
    </location>
</feature>
<dbReference type="InterPro" id="IPR027417">
    <property type="entry name" value="P-loop_NTPase"/>
</dbReference>
<dbReference type="RefSeq" id="WP_381183803.1">
    <property type="nucleotide sequence ID" value="NZ_JBHSFK010000040.1"/>
</dbReference>
<evidence type="ECO:0000313" key="8">
    <source>
        <dbReference type="EMBL" id="MFC4506076.1"/>
    </source>
</evidence>
<comment type="similarity">
    <text evidence="1">Belongs to the zeta toxin family.</text>
</comment>
<reference evidence="9" key="1">
    <citation type="journal article" date="2019" name="Int. J. Syst. Evol. Microbiol.">
        <title>The Global Catalogue of Microorganisms (GCM) 10K type strain sequencing project: providing services to taxonomists for standard genome sequencing and annotation.</title>
        <authorList>
            <consortium name="The Broad Institute Genomics Platform"/>
            <consortium name="The Broad Institute Genome Sequencing Center for Infectious Disease"/>
            <person name="Wu L."/>
            <person name="Ma J."/>
        </authorList>
    </citation>
    <scope>NUCLEOTIDE SEQUENCE [LARGE SCALE GENOMIC DNA]</scope>
    <source>
        <strain evidence="9">CGMCC 4.7177</strain>
    </source>
</reference>
<evidence type="ECO:0000256" key="1">
    <source>
        <dbReference type="ARBA" id="ARBA00009104"/>
    </source>
</evidence>
<evidence type="ECO:0000256" key="6">
    <source>
        <dbReference type="ARBA" id="ARBA00048178"/>
    </source>
</evidence>
<keyword evidence="4" id="KW-0067">ATP-binding</keyword>
<dbReference type="Pfam" id="PF06414">
    <property type="entry name" value="Zeta_toxin"/>
    <property type="match status" value="2"/>
</dbReference>
<dbReference type="Gene3D" id="3.40.50.300">
    <property type="entry name" value="P-loop containing nucleotide triphosphate hydrolases"/>
    <property type="match status" value="2"/>
</dbReference>
<evidence type="ECO:0000256" key="4">
    <source>
        <dbReference type="ARBA" id="ARBA00022840"/>
    </source>
</evidence>